<accession>A0A139WG53</accession>
<dbReference type="AlphaFoldDB" id="A0A139WG53"/>
<dbReference type="KEGG" id="tca:103313400"/>
<evidence type="ECO:0000313" key="8">
    <source>
        <dbReference type="Proteomes" id="UP000007266"/>
    </source>
</evidence>
<protein>
    <recommendedName>
        <fullName evidence="6">TMEM248/TMEM219 domain-containing protein</fullName>
    </recommendedName>
</protein>
<dbReference type="Pfam" id="PF14940">
    <property type="entry name" value="TMEM219"/>
    <property type="match status" value="1"/>
</dbReference>
<proteinExistence type="predicted"/>
<evidence type="ECO:0000256" key="3">
    <source>
        <dbReference type="ARBA" id="ARBA00022989"/>
    </source>
</evidence>
<feature type="domain" description="TMEM248/TMEM219" evidence="6">
    <location>
        <begin position="11"/>
        <end position="108"/>
    </location>
</feature>
<reference evidence="7 8" key="2">
    <citation type="journal article" date="2010" name="Nucleic Acids Res.">
        <title>BeetleBase in 2010: revisions to provide comprehensive genomic information for Tribolium castaneum.</title>
        <authorList>
            <person name="Kim H.S."/>
            <person name="Murphy T."/>
            <person name="Xia J."/>
            <person name="Caragea D."/>
            <person name="Park Y."/>
            <person name="Beeman R.W."/>
            <person name="Lorenzen M.D."/>
            <person name="Butcher S."/>
            <person name="Manak J.R."/>
            <person name="Brown S.J."/>
        </authorList>
    </citation>
    <scope>GENOME REANNOTATION</scope>
    <source>
        <strain evidence="7 8">Georgia GA2</strain>
    </source>
</reference>
<name>A0A139WG53_TRICA</name>
<evidence type="ECO:0000256" key="2">
    <source>
        <dbReference type="ARBA" id="ARBA00022692"/>
    </source>
</evidence>
<dbReference type="EMBL" id="KQ971346">
    <property type="protein sequence ID" value="KYB26970.1"/>
    <property type="molecule type" value="Genomic_DNA"/>
</dbReference>
<keyword evidence="3 5" id="KW-1133">Transmembrane helix</keyword>
<keyword evidence="4 5" id="KW-0472">Membrane</keyword>
<reference evidence="7 8" key="1">
    <citation type="journal article" date="2008" name="Nature">
        <title>The genome of the model beetle and pest Tribolium castaneum.</title>
        <authorList>
            <consortium name="Tribolium Genome Sequencing Consortium"/>
            <person name="Richards S."/>
            <person name="Gibbs R.A."/>
            <person name="Weinstock G.M."/>
            <person name="Brown S.J."/>
            <person name="Denell R."/>
            <person name="Beeman R.W."/>
            <person name="Gibbs R."/>
            <person name="Beeman R.W."/>
            <person name="Brown S.J."/>
            <person name="Bucher G."/>
            <person name="Friedrich M."/>
            <person name="Grimmelikhuijzen C.J."/>
            <person name="Klingler M."/>
            <person name="Lorenzen M."/>
            <person name="Richards S."/>
            <person name="Roth S."/>
            <person name="Schroder R."/>
            <person name="Tautz D."/>
            <person name="Zdobnov E.M."/>
            <person name="Muzny D."/>
            <person name="Gibbs R.A."/>
            <person name="Weinstock G.M."/>
            <person name="Attaway T."/>
            <person name="Bell S."/>
            <person name="Buhay C.J."/>
            <person name="Chandrabose M.N."/>
            <person name="Chavez D."/>
            <person name="Clerk-Blankenburg K.P."/>
            <person name="Cree A."/>
            <person name="Dao M."/>
            <person name="Davis C."/>
            <person name="Chacko J."/>
            <person name="Dinh H."/>
            <person name="Dugan-Rocha S."/>
            <person name="Fowler G."/>
            <person name="Garner T.T."/>
            <person name="Garnes J."/>
            <person name="Gnirke A."/>
            <person name="Hawes A."/>
            <person name="Hernandez J."/>
            <person name="Hines S."/>
            <person name="Holder M."/>
            <person name="Hume J."/>
            <person name="Jhangiani S.N."/>
            <person name="Joshi V."/>
            <person name="Khan Z.M."/>
            <person name="Jackson L."/>
            <person name="Kovar C."/>
            <person name="Kowis A."/>
            <person name="Lee S."/>
            <person name="Lewis L.R."/>
            <person name="Margolis J."/>
            <person name="Morgan M."/>
            <person name="Nazareth L.V."/>
            <person name="Nguyen N."/>
            <person name="Okwuonu G."/>
            <person name="Parker D."/>
            <person name="Richards S."/>
            <person name="Ruiz S.J."/>
            <person name="Santibanez J."/>
            <person name="Savard J."/>
            <person name="Scherer S.E."/>
            <person name="Schneider B."/>
            <person name="Sodergren E."/>
            <person name="Tautz D."/>
            <person name="Vattahil S."/>
            <person name="Villasana D."/>
            <person name="White C.S."/>
            <person name="Wright R."/>
            <person name="Park Y."/>
            <person name="Beeman R.W."/>
            <person name="Lord J."/>
            <person name="Oppert B."/>
            <person name="Lorenzen M."/>
            <person name="Brown S."/>
            <person name="Wang L."/>
            <person name="Savard J."/>
            <person name="Tautz D."/>
            <person name="Richards S."/>
            <person name="Weinstock G."/>
            <person name="Gibbs R.A."/>
            <person name="Liu Y."/>
            <person name="Worley K."/>
            <person name="Weinstock G."/>
            <person name="Elsik C.G."/>
            <person name="Reese J.T."/>
            <person name="Elhaik E."/>
            <person name="Landan G."/>
            <person name="Graur D."/>
            <person name="Arensburger P."/>
            <person name="Atkinson P."/>
            <person name="Beeman R.W."/>
            <person name="Beidler J."/>
            <person name="Brown S.J."/>
            <person name="Demuth J.P."/>
            <person name="Drury D.W."/>
            <person name="Du Y.Z."/>
            <person name="Fujiwara H."/>
            <person name="Lorenzen M."/>
            <person name="Maselli V."/>
            <person name="Osanai M."/>
            <person name="Park Y."/>
            <person name="Robertson H.M."/>
            <person name="Tu Z."/>
            <person name="Wang J.J."/>
            <person name="Wang S."/>
            <person name="Richards S."/>
            <person name="Song H."/>
            <person name="Zhang L."/>
            <person name="Sodergren E."/>
            <person name="Werner D."/>
            <person name="Stanke M."/>
            <person name="Morgenstern B."/>
            <person name="Solovyev V."/>
            <person name="Kosarev P."/>
            <person name="Brown G."/>
            <person name="Chen H.C."/>
            <person name="Ermolaeva O."/>
            <person name="Hlavina W."/>
            <person name="Kapustin Y."/>
            <person name="Kiryutin B."/>
            <person name="Kitts P."/>
            <person name="Maglott D."/>
            <person name="Pruitt K."/>
            <person name="Sapojnikov V."/>
            <person name="Souvorov A."/>
            <person name="Mackey A.J."/>
            <person name="Waterhouse R.M."/>
            <person name="Wyder S."/>
            <person name="Zdobnov E.M."/>
            <person name="Zdobnov E.M."/>
            <person name="Wyder S."/>
            <person name="Kriventseva E.V."/>
            <person name="Kadowaki T."/>
            <person name="Bork P."/>
            <person name="Aranda M."/>
            <person name="Bao R."/>
            <person name="Beermann A."/>
            <person name="Berns N."/>
            <person name="Bolognesi R."/>
            <person name="Bonneton F."/>
            <person name="Bopp D."/>
            <person name="Brown S.J."/>
            <person name="Bucher G."/>
            <person name="Butts T."/>
            <person name="Chaumot A."/>
            <person name="Denell R.E."/>
            <person name="Ferrier D.E."/>
            <person name="Friedrich M."/>
            <person name="Gordon C.M."/>
            <person name="Jindra M."/>
            <person name="Klingler M."/>
            <person name="Lan Q."/>
            <person name="Lattorff H.M."/>
            <person name="Laudet V."/>
            <person name="von Levetsow C."/>
            <person name="Liu Z."/>
            <person name="Lutz R."/>
            <person name="Lynch J.A."/>
            <person name="da Fonseca R.N."/>
            <person name="Posnien N."/>
            <person name="Reuter R."/>
            <person name="Roth S."/>
            <person name="Savard J."/>
            <person name="Schinko J.B."/>
            <person name="Schmitt C."/>
            <person name="Schoppmeier M."/>
            <person name="Schroder R."/>
            <person name="Shippy T.D."/>
            <person name="Simonnet F."/>
            <person name="Marques-Souza H."/>
            <person name="Tautz D."/>
            <person name="Tomoyasu Y."/>
            <person name="Trauner J."/>
            <person name="Van der Zee M."/>
            <person name="Vervoort M."/>
            <person name="Wittkopp N."/>
            <person name="Wimmer E.A."/>
            <person name="Yang X."/>
            <person name="Jones A.K."/>
            <person name="Sattelle D.B."/>
            <person name="Ebert P.R."/>
            <person name="Nelson D."/>
            <person name="Scott J.G."/>
            <person name="Beeman R.W."/>
            <person name="Muthukrishnan S."/>
            <person name="Kramer K.J."/>
            <person name="Arakane Y."/>
            <person name="Beeman R.W."/>
            <person name="Zhu Q."/>
            <person name="Hogenkamp D."/>
            <person name="Dixit R."/>
            <person name="Oppert B."/>
            <person name="Jiang H."/>
            <person name="Zou Z."/>
            <person name="Marshall J."/>
            <person name="Elpidina E."/>
            <person name="Vinokurov K."/>
            <person name="Oppert C."/>
            <person name="Zou Z."/>
            <person name="Evans J."/>
            <person name="Lu Z."/>
            <person name="Zhao P."/>
            <person name="Sumathipala N."/>
            <person name="Altincicek B."/>
            <person name="Vilcinskas A."/>
            <person name="Williams M."/>
            <person name="Hultmark D."/>
            <person name="Hetru C."/>
            <person name="Jiang H."/>
            <person name="Grimmelikhuijzen C.J."/>
            <person name="Hauser F."/>
            <person name="Cazzamali G."/>
            <person name="Williamson M."/>
            <person name="Park Y."/>
            <person name="Li B."/>
            <person name="Tanaka Y."/>
            <person name="Predel R."/>
            <person name="Neupert S."/>
            <person name="Schachtner J."/>
            <person name="Verleyen P."/>
            <person name="Raible F."/>
            <person name="Bork P."/>
            <person name="Friedrich M."/>
            <person name="Walden K.K."/>
            <person name="Robertson H.M."/>
            <person name="Angeli S."/>
            <person name="Foret S."/>
            <person name="Bucher G."/>
            <person name="Schuetz S."/>
            <person name="Maleszka R."/>
            <person name="Wimmer E.A."/>
            <person name="Beeman R.W."/>
            <person name="Lorenzen M."/>
            <person name="Tomoyasu Y."/>
            <person name="Miller S.C."/>
            <person name="Grossmann D."/>
            <person name="Bucher G."/>
        </authorList>
    </citation>
    <scope>NUCLEOTIDE SEQUENCE [LARGE SCALE GENOMIC DNA]</scope>
    <source>
        <strain evidence="7 8">Georgia GA2</strain>
    </source>
</reference>
<keyword evidence="8" id="KW-1185">Reference proteome</keyword>
<evidence type="ECO:0000256" key="4">
    <source>
        <dbReference type="ARBA" id="ARBA00023136"/>
    </source>
</evidence>
<evidence type="ECO:0000259" key="6">
    <source>
        <dbReference type="Pfam" id="PF14940"/>
    </source>
</evidence>
<feature type="transmembrane region" description="Helical" evidence="5">
    <location>
        <begin position="202"/>
        <end position="225"/>
    </location>
</feature>
<dbReference type="Proteomes" id="UP000007266">
    <property type="component" value="Linkage group 6"/>
</dbReference>
<gene>
    <name evidence="7" type="primary">AUGUSTUS-3.0.2_33409</name>
    <name evidence="7" type="ORF">TcasGA2_TC033409</name>
</gene>
<dbReference type="PANTHER" id="PTHR16002">
    <property type="entry name" value="TRANSMEMBRANE PROTEIN 248-LIKE"/>
    <property type="match status" value="1"/>
</dbReference>
<evidence type="ECO:0000313" key="7">
    <source>
        <dbReference type="EMBL" id="KYB26970.1"/>
    </source>
</evidence>
<dbReference type="OrthoDB" id="6329605at2759"/>
<organism evidence="7 8">
    <name type="scientific">Tribolium castaneum</name>
    <name type="common">Red flour beetle</name>
    <dbReference type="NCBI Taxonomy" id="7070"/>
    <lineage>
        <taxon>Eukaryota</taxon>
        <taxon>Metazoa</taxon>
        <taxon>Ecdysozoa</taxon>
        <taxon>Arthropoda</taxon>
        <taxon>Hexapoda</taxon>
        <taxon>Insecta</taxon>
        <taxon>Pterygota</taxon>
        <taxon>Neoptera</taxon>
        <taxon>Endopterygota</taxon>
        <taxon>Coleoptera</taxon>
        <taxon>Polyphaga</taxon>
        <taxon>Cucujiformia</taxon>
        <taxon>Tenebrionidae</taxon>
        <taxon>Tenebrionidae incertae sedis</taxon>
        <taxon>Tribolium</taxon>
    </lineage>
</organism>
<sequence>MFCDTLKNCNDFFKTRPPAVIFFISLVVITITTFTLSLYIRYANNVLNTDLEQNWKSLTQHLNNLDLYFADEKIVKPYIEEISLVTLISVNPSDFKNFTKVKAYYKLSDWQPFCYNNHNKNALITVDFLVTNETQVCARIKGPKQYLPEKLSQSCDPSNNQDYNTSLLYSHPNFNSNESPVKLTFDKNAKFEAYLSQSDRNLIYVHLVWCSYILMMFVLVVLFYAKFYRYEAIDTDVDHFKLQIK</sequence>
<feature type="transmembrane region" description="Helical" evidence="5">
    <location>
        <begin position="20"/>
        <end position="40"/>
    </location>
</feature>
<dbReference type="InterPro" id="IPR039493">
    <property type="entry name" value="TMEM248/TMEM219"/>
</dbReference>
<dbReference type="PANTHER" id="PTHR16002:SF4">
    <property type="entry name" value="TMEM248_TMEM219 DOMAIN-CONTAINING PROTEIN"/>
    <property type="match status" value="1"/>
</dbReference>
<dbReference type="InParanoid" id="A0A139WG53"/>
<dbReference type="GO" id="GO:0016020">
    <property type="term" value="C:membrane"/>
    <property type="evidence" value="ECO:0007669"/>
    <property type="project" value="UniProtKB-SubCell"/>
</dbReference>
<comment type="subcellular location">
    <subcellularLocation>
        <location evidence="1">Membrane</location>
    </subcellularLocation>
</comment>
<dbReference type="InterPro" id="IPR039587">
    <property type="entry name" value="TMEM248/TMEM219_dom"/>
</dbReference>
<evidence type="ECO:0000256" key="5">
    <source>
        <dbReference type="SAM" id="Phobius"/>
    </source>
</evidence>
<dbReference type="OMA" id="HLVWCSY"/>
<keyword evidence="2 5" id="KW-0812">Transmembrane</keyword>
<evidence type="ECO:0000256" key="1">
    <source>
        <dbReference type="ARBA" id="ARBA00004370"/>
    </source>
</evidence>